<dbReference type="Proteomes" id="UP000676336">
    <property type="component" value="Unassembled WGS sequence"/>
</dbReference>
<keyword evidence="1" id="KW-0812">Transmembrane</keyword>
<feature type="non-terminal residue" evidence="2">
    <location>
        <position position="1"/>
    </location>
</feature>
<feature type="transmembrane region" description="Helical" evidence="1">
    <location>
        <begin position="60"/>
        <end position="77"/>
    </location>
</feature>
<comment type="caution">
    <text evidence="2">The sequence shown here is derived from an EMBL/GenBank/DDBJ whole genome shotgun (WGS) entry which is preliminary data.</text>
</comment>
<dbReference type="AlphaFoldDB" id="A0A8S3JU67"/>
<keyword evidence="1" id="KW-1133">Transmembrane helix</keyword>
<protein>
    <submittedName>
        <fullName evidence="2">Uncharacterized protein</fullName>
    </submittedName>
</protein>
<sequence>DITGIPIRAPMPAMIGASLEYSGPTIPTMFEVDIALHAVAIAFISVPAVSTIWPVMNCPCMLILYCLAIKIAAWNIAAE</sequence>
<dbReference type="EMBL" id="CAJOBI010349512">
    <property type="protein sequence ID" value="CAF5220253.1"/>
    <property type="molecule type" value="Genomic_DNA"/>
</dbReference>
<proteinExistence type="predicted"/>
<evidence type="ECO:0000313" key="2">
    <source>
        <dbReference type="EMBL" id="CAF5220253.1"/>
    </source>
</evidence>
<evidence type="ECO:0000256" key="1">
    <source>
        <dbReference type="SAM" id="Phobius"/>
    </source>
</evidence>
<name>A0A8S3JU67_9BILA</name>
<accession>A0A8S3JU67</accession>
<feature type="transmembrane region" description="Helical" evidence="1">
    <location>
        <begin position="34"/>
        <end position="53"/>
    </location>
</feature>
<keyword evidence="1" id="KW-0472">Membrane</keyword>
<organism evidence="2 3">
    <name type="scientific">Rotaria magnacalcarata</name>
    <dbReference type="NCBI Taxonomy" id="392030"/>
    <lineage>
        <taxon>Eukaryota</taxon>
        <taxon>Metazoa</taxon>
        <taxon>Spiralia</taxon>
        <taxon>Gnathifera</taxon>
        <taxon>Rotifera</taxon>
        <taxon>Eurotatoria</taxon>
        <taxon>Bdelloidea</taxon>
        <taxon>Philodinida</taxon>
        <taxon>Philodinidae</taxon>
        <taxon>Rotaria</taxon>
    </lineage>
</organism>
<evidence type="ECO:0000313" key="3">
    <source>
        <dbReference type="Proteomes" id="UP000676336"/>
    </source>
</evidence>
<reference evidence="2" key="1">
    <citation type="submission" date="2021-02" db="EMBL/GenBank/DDBJ databases">
        <authorList>
            <person name="Nowell W R."/>
        </authorList>
    </citation>
    <scope>NUCLEOTIDE SEQUENCE</scope>
</reference>
<gene>
    <name evidence="2" type="ORF">SMN809_LOCUS81808</name>
</gene>